<feature type="compositionally biased region" description="Basic residues" evidence="1">
    <location>
        <begin position="475"/>
        <end position="489"/>
    </location>
</feature>
<feature type="region of interest" description="Disordered" evidence="1">
    <location>
        <begin position="209"/>
        <end position="379"/>
    </location>
</feature>
<accession>A0A6G1GZQ1</accession>
<feature type="region of interest" description="Disordered" evidence="1">
    <location>
        <begin position="136"/>
        <end position="162"/>
    </location>
</feature>
<feature type="region of interest" description="Disordered" evidence="1">
    <location>
        <begin position="518"/>
        <end position="552"/>
    </location>
</feature>
<reference evidence="3" key="1">
    <citation type="journal article" date="2020" name="Stud. Mycol.">
        <title>101 Dothideomycetes genomes: a test case for predicting lifestyles and emergence of pathogens.</title>
        <authorList>
            <person name="Haridas S."/>
            <person name="Albert R."/>
            <person name="Binder M."/>
            <person name="Bloem J."/>
            <person name="Labutti K."/>
            <person name="Salamov A."/>
            <person name="Andreopoulos B."/>
            <person name="Baker S."/>
            <person name="Barry K."/>
            <person name="Bills G."/>
            <person name="Bluhm B."/>
            <person name="Cannon C."/>
            <person name="Castanera R."/>
            <person name="Culley D."/>
            <person name="Daum C."/>
            <person name="Ezra D."/>
            <person name="Gonzalez J."/>
            <person name="Henrissat B."/>
            <person name="Kuo A."/>
            <person name="Liang C."/>
            <person name="Lipzen A."/>
            <person name="Lutzoni F."/>
            <person name="Magnuson J."/>
            <person name="Mondo S."/>
            <person name="Nolan M."/>
            <person name="Ohm R."/>
            <person name="Pangilinan J."/>
            <person name="Park H.-J."/>
            <person name="Ramirez L."/>
            <person name="Alfaro M."/>
            <person name="Sun H."/>
            <person name="Tritt A."/>
            <person name="Yoshinaga Y."/>
            <person name="Zwiers L.-H."/>
            <person name="Turgeon B."/>
            <person name="Goodwin S."/>
            <person name="Spatafora J."/>
            <person name="Crous P."/>
            <person name="Grigoriev I."/>
        </authorList>
    </citation>
    <scope>NUCLEOTIDE SEQUENCE</scope>
    <source>
        <strain evidence="3">CBS 113979</strain>
    </source>
</reference>
<feature type="compositionally biased region" description="Pro residues" evidence="1">
    <location>
        <begin position="302"/>
        <end position="317"/>
    </location>
</feature>
<feature type="compositionally biased region" description="Polar residues" evidence="1">
    <location>
        <begin position="237"/>
        <end position="248"/>
    </location>
</feature>
<feature type="compositionally biased region" description="Pro residues" evidence="1">
    <location>
        <begin position="415"/>
        <end position="424"/>
    </location>
</feature>
<feature type="compositionally biased region" description="Low complexity" evidence="1">
    <location>
        <begin position="405"/>
        <end position="414"/>
    </location>
</feature>
<feature type="compositionally biased region" description="Polar residues" evidence="1">
    <location>
        <begin position="528"/>
        <end position="545"/>
    </location>
</feature>
<dbReference type="AlphaFoldDB" id="A0A6G1GZQ1"/>
<feature type="compositionally biased region" description="Basic residues" evidence="1">
    <location>
        <begin position="428"/>
        <end position="442"/>
    </location>
</feature>
<feature type="region of interest" description="Disordered" evidence="1">
    <location>
        <begin position="405"/>
        <end position="503"/>
    </location>
</feature>
<dbReference type="PROSITE" id="PS50031">
    <property type="entry name" value="EH"/>
    <property type="match status" value="1"/>
</dbReference>
<dbReference type="Pfam" id="PF12763">
    <property type="entry name" value="EH"/>
    <property type="match status" value="1"/>
</dbReference>
<feature type="compositionally biased region" description="Polar residues" evidence="1">
    <location>
        <begin position="14"/>
        <end position="23"/>
    </location>
</feature>
<evidence type="ECO:0000256" key="1">
    <source>
        <dbReference type="SAM" id="MobiDB-lite"/>
    </source>
</evidence>
<dbReference type="Gene3D" id="1.10.238.10">
    <property type="entry name" value="EF-hand"/>
    <property type="match status" value="1"/>
</dbReference>
<organism evidence="3 4">
    <name type="scientific">Aulographum hederae CBS 113979</name>
    <dbReference type="NCBI Taxonomy" id="1176131"/>
    <lineage>
        <taxon>Eukaryota</taxon>
        <taxon>Fungi</taxon>
        <taxon>Dikarya</taxon>
        <taxon>Ascomycota</taxon>
        <taxon>Pezizomycotina</taxon>
        <taxon>Dothideomycetes</taxon>
        <taxon>Pleosporomycetidae</taxon>
        <taxon>Aulographales</taxon>
        <taxon>Aulographaceae</taxon>
    </lineage>
</organism>
<feature type="compositionally biased region" description="Low complexity" evidence="1">
    <location>
        <begin position="1"/>
        <end position="13"/>
    </location>
</feature>
<keyword evidence="4" id="KW-1185">Reference proteome</keyword>
<feature type="compositionally biased region" description="Polar residues" evidence="1">
    <location>
        <begin position="261"/>
        <end position="273"/>
    </location>
</feature>
<dbReference type="SUPFAM" id="SSF47473">
    <property type="entry name" value="EF-hand"/>
    <property type="match status" value="1"/>
</dbReference>
<feature type="compositionally biased region" description="Basic and acidic residues" evidence="1">
    <location>
        <begin position="490"/>
        <end position="503"/>
    </location>
</feature>
<gene>
    <name evidence="3" type="ORF">K402DRAFT_393925</name>
</gene>
<dbReference type="Proteomes" id="UP000800041">
    <property type="component" value="Unassembled WGS sequence"/>
</dbReference>
<feature type="compositionally biased region" description="Polar residues" evidence="1">
    <location>
        <begin position="140"/>
        <end position="154"/>
    </location>
</feature>
<dbReference type="InterPro" id="IPR000261">
    <property type="entry name" value="EH_dom"/>
</dbReference>
<feature type="compositionally biased region" description="Basic and acidic residues" evidence="1">
    <location>
        <begin position="250"/>
        <end position="260"/>
    </location>
</feature>
<protein>
    <recommendedName>
        <fullName evidence="2">EH domain-containing protein</fullName>
    </recommendedName>
</protein>
<feature type="region of interest" description="Disordered" evidence="1">
    <location>
        <begin position="1"/>
        <end position="24"/>
    </location>
</feature>
<proteinExistence type="predicted"/>
<dbReference type="InterPro" id="IPR011992">
    <property type="entry name" value="EF-hand-dom_pair"/>
</dbReference>
<evidence type="ECO:0000313" key="4">
    <source>
        <dbReference type="Proteomes" id="UP000800041"/>
    </source>
</evidence>
<dbReference type="EMBL" id="ML977157">
    <property type="protein sequence ID" value="KAF1986446.1"/>
    <property type="molecule type" value="Genomic_DNA"/>
</dbReference>
<sequence>MSSSSLSRSTSASDTPRTTQYNVHNAALIGASSAFTKKQSPANPLLNPQAENGALWAANPAARPLPRPISRRTSTTSTISEIIHVKQQSTGGSSRLSVSPAFSKASSSGMLGVPHSPDTGFRSSSPANIAATLAAARNSPGKSHTTAMSRQSTGGQNGAWPSAATVNRVNARLAEAGAHRMEGEPAGPPTDETSIPSTNSLVKMFEQNSSNKPAVTAKPTMKSKKVPPISAPKPQRLSGSFDPSSFTTLAKDEIGIKETRQQPSQATDVQGRSTVVHKPPPKPKTQVPARVHDTPSEDATSTPPPELKARPNVPPPRRTGKPTTSCPSSTPPKAIPRSFTGPQQSPNRHLSPHMPSNLGSGISDPIKRPISASTKPYQAQSLRQIQPHITDNHLANAIVGANLASTRSSRAPSPSKSPAPPPIPTSRRANHHHHTPFHRSRSRSQSPQKQQGIQLRRTMRSDPGSSSSSEDGHGKGRKVKHLVKKHPNKHHEGDRKRWREKITERERKRYEGVWAANKGLYLPPPSRSPSANPQSRKQSAESSGSTATMATDDDANDVAALVAREIWRRSRLNDQCLEEVWDLVDSRGVGRLSREEFVVGMWLVDQRLKGRKLPVKVGTSVWGSVRGLGARGVKIHGFKG</sequence>
<dbReference type="CDD" id="cd00052">
    <property type="entry name" value="EH"/>
    <property type="match status" value="1"/>
</dbReference>
<name>A0A6G1GZQ1_9PEZI</name>
<evidence type="ECO:0000313" key="3">
    <source>
        <dbReference type="EMBL" id="KAF1986446.1"/>
    </source>
</evidence>
<dbReference type="OrthoDB" id="10045710at2759"/>
<feature type="domain" description="EH" evidence="2">
    <location>
        <begin position="564"/>
        <end position="614"/>
    </location>
</feature>
<dbReference type="SMART" id="SM00027">
    <property type="entry name" value="EH"/>
    <property type="match status" value="1"/>
</dbReference>
<evidence type="ECO:0000259" key="2">
    <source>
        <dbReference type="PROSITE" id="PS50031"/>
    </source>
</evidence>